<dbReference type="EMBL" id="JARJLG010000090">
    <property type="protein sequence ID" value="KAJ7748277.1"/>
    <property type="molecule type" value="Genomic_DNA"/>
</dbReference>
<gene>
    <name evidence="1" type="ORF">DFH07DRAFT_775738</name>
</gene>
<keyword evidence="2" id="KW-1185">Reference proteome</keyword>
<evidence type="ECO:0000313" key="2">
    <source>
        <dbReference type="Proteomes" id="UP001215280"/>
    </source>
</evidence>
<name>A0AAD7ISR0_9AGAR</name>
<sequence>MSSENGGNRSKDERYMYIFREDEDAEDSTSAVAAALDAWARTDPVRAGNCRAGAVTGTCCTSIPKEKRGYAGMRLQIERLEARAHVSVRYENLKTASAIPKEIEMGKELVTGEGQGSAELHSNSGYPVKQRGNTGYITGMDGGAGEDVVPEFGADPSLYPKMLALVPDKILKFWVANPGPRRSKMGTPRRKNP</sequence>
<comment type="caution">
    <text evidence="1">The sequence shown here is derived from an EMBL/GenBank/DDBJ whole genome shotgun (WGS) entry which is preliminary data.</text>
</comment>
<proteinExistence type="predicted"/>
<evidence type="ECO:0000313" key="1">
    <source>
        <dbReference type="EMBL" id="KAJ7748277.1"/>
    </source>
</evidence>
<protein>
    <submittedName>
        <fullName evidence="1">Uncharacterized protein</fullName>
    </submittedName>
</protein>
<dbReference type="Proteomes" id="UP001215280">
    <property type="component" value="Unassembled WGS sequence"/>
</dbReference>
<accession>A0AAD7ISR0</accession>
<reference evidence="1" key="1">
    <citation type="submission" date="2023-03" db="EMBL/GenBank/DDBJ databases">
        <title>Massive genome expansion in bonnet fungi (Mycena s.s.) driven by repeated elements and novel gene families across ecological guilds.</title>
        <authorList>
            <consortium name="Lawrence Berkeley National Laboratory"/>
            <person name="Harder C.B."/>
            <person name="Miyauchi S."/>
            <person name="Viragh M."/>
            <person name="Kuo A."/>
            <person name="Thoen E."/>
            <person name="Andreopoulos B."/>
            <person name="Lu D."/>
            <person name="Skrede I."/>
            <person name="Drula E."/>
            <person name="Henrissat B."/>
            <person name="Morin E."/>
            <person name="Kohler A."/>
            <person name="Barry K."/>
            <person name="LaButti K."/>
            <person name="Morin E."/>
            <person name="Salamov A."/>
            <person name="Lipzen A."/>
            <person name="Mereny Z."/>
            <person name="Hegedus B."/>
            <person name="Baldrian P."/>
            <person name="Stursova M."/>
            <person name="Weitz H."/>
            <person name="Taylor A."/>
            <person name="Grigoriev I.V."/>
            <person name="Nagy L.G."/>
            <person name="Martin F."/>
            <person name="Kauserud H."/>
        </authorList>
    </citation>
    <scope>NUCLEOTIDE SEQUENCE</scope>
    <source>
        <strain evidence="1">CBHHK188m</strain>
    </source>
</reference>
<organism evidence="1 2">
    <name type="scientific">Mycena maculata</name>
    <dbReference type="NCBI Taxonomy" id="230809"/>
    <lineage>
        <taxon>Eukaryota</taxon>
        <taxon>Fungi</taxon>
        <taxon>Dikarya</taxon>
        <taxon>Basidiomycota</taxon>
        <taxon>Agaricomycotina</taxon>
        <taxon>Agaricomycetes</taxon>
        <taxon>Agaricomycetidae</taxon>
        <taxon>Agaricales</taxon>
        <taxon>Marasmiineae</taxon>
        <taxon>Mycenaceae</taxon>
        <taxon>Mycena</taxon>
    </lineage>
</organism>
<dbReference type="AlphaFoldDB" id="A0AAD7ISR0"/>